<dbReference type="PANTHER" id="PTHR47755">
    <property type="entry name" value="CELL DIVISION PROTEIN FTSX"/>
    <property type="match status" value="1"/>
</dbReference>
<keyword evidence="7 11" id="KW-1133">Transmembrane helix</keyword>
<dbReference type="InterPro" id="IPR003838">
    <property type="entry name" value="ABC3_permease_C"/>
</dbReference>
<dbReference type="InterPro" id="IPR004513">
    <property type="entry name" value="FtsX"/>
</dbReference>
<evidence type="ECO:0000256" key="11">
    <source>
        <dbReference type="SAM" id="Phobius"/>
    </source>
</evidence>
<dbReference type="PANTHER" id="PTHR47755:SF1">
    <property type="entry name" value="CELL DIVISION PROTEIN FTSX"/>
    <property type="match status" value="1"/>
</dbReference>
<proteinExistence type="inferred from homology"/>
<keyword evidence="9 10" id="KW-0131">Cell cycle</keyword>
<evidence type="ECO:0000256" key="1">
    <source>
        <dbReference type="ARBA" id="ARBA00004651"/>
    </source>
</evidence>
<dbReference type="PIRSF" id="PIRSF003097">
    <property type="entry name" value="FtsX"/>
    <property type="match status" value="1"/>
</dbReference>
<sequence length="305" mass="34248">MPMILNFKRIIRYGILALWRNGWLTLSAVVVMTVTLIALSSLIVVNQLAELSADNLQNRVSISVYLQEGTTDEKLDEVKEGIESFEEIRSVNTITSAQALEDFRKKHQDDDLIQASLDEFGEDNPLLPSLVIVAHELDFYPIISQKLNRSRFYQIFHHINYEDNRELIERLDGVTAGIKAFGIAITAIFGFIAIAVMFNTQRLTIFSRKEEIEIMRLVGASNSYIRGPFLVEGIVYGLIATLVSSGILYPVMRAVEPKINLFFELDLSAGTFLSEFWLLVLIQLAVGVALGVISSVIATKKYLKV</sequence>
<dbReference type="InterPro" id="IPR040690">
    <property type="entry name" value="FtsX_ECD"/>
</dbReference>
<organism evidence="14 15">
    <name type="scientific">Candidatus Doudnabacteria bacterium CG10_big_fil_rev_8_21_14_0_10_41_10</name>
    <dbReference type="NCBI Taxonomy" id="1974551"/>
    <lineage>
        <taxon>Bacteria</taxon>
        <taxon>Candidatus Doudnaibacteriota</taxon>
    </lineage>
</organism>
<accession>A0A2H0VDX4</accession>
<feature type="transmembrane region" description="Helical" evidence="11">
    <location>
        <begin position="21"/>
        <end position="45"/>
    </location>
</feature>
<comment type="subcellular location">
    <subcellularLocation>
        <location evidence="1">Cell membrane</location>
        <topology evidence="1">Multi-pass membrane protein</topology>
    </subcellularLocation>
</comment>
<evidence type="ECO:0000259" key="12">
    <source>
        <dbReference type="Pfam" id="PF02687"/>
    </source>
</evidence>
<evidence type="ECO:0000256" key="9">
    <source>
        <dbReference type="ARBA" id="ARBA00023306"/>
    </source>
</evidence>
<dbReference type="EMBL" id="PFAJ01000030">
    <property type="protein sequence ID" value="PIR97286.1"/>
    <property type="molecule type" value="Genomic_DNA"/>
</dbReference>
<evidence type="ECO:0000259" key="13">
    <source>
        <dbReference type="Pfam" id="PF18075"/>
    </source>
</evidence>
<feature type="transmembrane region" description="Helical" evidence="11">
    <location>
        <begin position="180"/>
        <end position="199"/>
    </location>
</feature>
<reference evidence="15" key="1">
    <citation type="submission" date="2017-09" db="EMBL/GenBank/DDBJ databases">
        <title>Depth-based differentiation of microbial function through sediment-hosted aquifers and enrichment of novel symbionts in the deep terrestrial subsurface.</title>
        <authorList>
            <person name="Probst A.J."/>
            <person name="Ladd B."/>
            <person name="Jarett J.K."/>
            <person name="Geller-Mcgrath D.E."/>
            <person name="Sieber C.M.K."/>
            <person name="Emerson J.B."/>
            <person name="Anantharaman K."/>
            <person name="Thomas B.C."/>
            <person name="Malmstrom R."/>
            <person name="Stieglmeier M."/>
            <person name="Klingl A."/>
            <person name="Woyke T."/>
            <person name="Ryan C.M."/>
            <person name="Banfield J.F."/>
        </authorList>
    </citation>
    <scope>NUCLEOTIDE SEQUENCE [LARGE SCALE GENOMIC DNA]</scope>
</reference>
<dbReference type="AlphaFoldDB" id="A0A2H0VDX4"/>
<evidence type="ECO:0000256" key="4">
    <source>
        <dbReference type="ARBA" id="ARBA00022475"/>
    </source>
</evidence>
<dbReference type="GO" id="GO:0051301">
    <property type="term" value="P:cell division"/>
    <property type="evidence" value="ECO:0007669"/>
    <property type="project" value="UniProtKB-KW"/>
</dbReference>
<evidence type="ECO:0000256" key="10">
    <source>
        <dbReference type="PIRNR" id="PIRNR003097"/>
    </source>
</evidence>
<evidence type="ECO:0000256" key="2">
    <source>
        <dbReference type="ARBA" id="ARBA00007379"/>
    </source>
</evidence>
<evidence type="ECO:0000256" key="7">
    <source>
        <dbReference type="ARBA" id="ARBA00022989"/>
    </source>
</evidence>
<name>A0A2H0VDX4_9BACT</name>
<evidence type="ECO:0000256" key="8">
    <source>
        <dbReference type="ARBA" id="ARBA00023136"/>
    </source>
</evidence>
<feature type="transmembrane region" description="Helical" evidence="11">
    <location>
        <begin position="276"/>
        <end position="298"/>
    </location>
</feature>
<evidence type="ECO:0000256" key="5">
    <source>
        <dbReference type="ARBA" id="ARBA00022618"/>
    </source>
</evidence>
<evidence type="ECO:0000256" key="6">
    <source>
        <dbReference type="ARBA" id="ARBA00022692"/>
    </source>
</evidence>
<gene>
    <name evidence="14" type="ORF">COT91_02200</name>
</gene>
<comment type="caution">
    <text evidence="14">The sequence shown here is derived from an EMBL/GenBank/DDBJ whole genome shotgun (WGS) entry which is preliminary data.</text>
</comment>
<dbReference type="Pfam" id="PF18075">
    <property type="entry name" value="FtsX_ECD"/>
    <property type="match status" value="1"/>
</dbReference>
<dbReference type="GO" id="GO:0005886">
    <property type="term" value="C:plasma membrane"/>
    <property type="evidence" value="ECO:0007669"/>
    <property type="project" value="UniProtKB-SubCell"/>
</dbReference>
<keyword evidence="6 11" id="KW-0812">Transmembrane</keyword>
<keyword evidence="5 10" id="KW-0132">Cell division</keyword>
<evidence type="ECO:0000313" key="14">
    <source>
        <dbReference type="EMBL" id="PIR97286.1"/>
    </source>
</evidence>
<dbReference type="Gene3D" id="3.30.70.3040">
    <property type="match status" value="1"/>
</dbReference>
<evidence type="ECO:0000313" key="15">
    <source>
        <dbReference type="Proteomes" id="UP000230557"/>
    </source>
</evidence>
<keyword evidence="4 10" id="KW-1003">Cell membrane</keyword>
<feature type="transmembrane region" description="Helical" evidence="11">
    <location>
        <begin position="229"/>
        <end position="252"/>
    </location>
</feature>
<feature type="domain" description="ABC3 transporter permease C-terminal" evidence="12">
    <location>
        <begin position="184"/>
        <end position="304"/>
    </location>
</feature>
<feature type="domain" description="FtsX extracellular" evidence="13">
    <location>
        <begin position="60"/>
        <end position="148"/>
    </location>
</feature>
<protein>
    <recommendedName>
        <fullName evidence="3 10">Cell division protein FtsX</fullName>
    </recommendedName>
</protein>
<comment type="similarity">
    <text evidence="2 10">Belongs to the ABC-4 integral membrane protein family. FtsX subfamily.</text>
</comment>
<dbReference type="Proteomes" id="UP000230557">
    <property type="component" value="Unassembled WGS sequence"/>
</dbReference>
<keyword evidence="8 10" id="KW-0472">Membrane</keyword>
<dbReference type="Pfam" id="PF02687">
    <property type="entry name" value="FtsX"/>
    <property type="match status" value="1"/>
</dbReference>
<evidence type="ECO:0000256" key="3">
    <source>
        <dbReference type="ARBA" id="ARBA00021907"/>
    </source>
</evidence>